<protein>
    <submittedName>
        <fullName evidence="2">Uncharacterized protein</fullName>
    </submittedName>
</protein>
<evidence type="ECO:0000313" key="1">
    <source>
        <dbReference type="Proteomes" id="UP000887574"/>
    </source>
</evidence>
<dbReference type="AlphaFoldDB" id="A0A915DXL9"/>
<dbReference type="WBParaSite" id="jg24255">
    <property type="protein sequence ID" value="jg24255"/>
    <property type="gene ID" value="jg24255"/>
</dbReference>
<dbReference type="Proteomes" id="UP000887574">
    <property type="component" value="Unplaced"/>
</dbReference>
<reference evidence="2" key="1">
    <citation type="submission" date="2022-11" db="UniProtKB">
        <authorList>
            <consortium name="WormBaseParasite"/>
        </authorList>
    </citation>
    <scope>IDENTIFICATION</scope>
</reference>
<keyword evidence="1" id="KW-1185">Reference proteome</keyword>
<proteinExistence type="predicted"/>
<sequence length="110" mass="12965">MIGEYFHTDTELHKLSESTGSPNPGNLLLHASLKAAQNIPFPNVTWNFAKFFITGYQQRSLGYSQKKPFDQTFYYIFFEKEDSELVWIYGIKEVTNMYKEWSYEKRKMAG</sequence>
<evidence type="ECO:0000313" key="2">
    <source>
        <dbReference type="WBParaSite" id="jg24255"/>
    </source>
</evidence>
<accession>A0A915DXL9</accession>
<name>A0A915DXL9_9BILA</name>
<organism evidence="1 2">
    <name type="scientific">Ditylenchus dipsaci</name>
    <dbReference type="NCBI Taxonomy" id="166011"/>
    <lineage>
        <taxon>Eukaryota</taxon>
        <taxon>Metazoa</taxon>
        <taxon>Ecdysozoa</taxon>
        <taxon>Nematoda</taxon>
        <taxon>Chromadorea</taxon>
        <taxon>Rhabditida</taxon>
        <taxon>Tylenchina</taxon>
        <taxon>Tylenchomorpha</taxon>
        <taxon>Sphaerularioidea</taxon>
        <taxon>Anguinidae</taxon>
        <taxon>Anguininae</taxon>
        <taxon>Ditylenchus</taxon>
    </lineage>
</organism>